<reference evidence="2 3" key="1">
    <citation type="journal article" date="2019" name="Sci. Rep.">
        <title>Orb-weaving spider Araneus ventricosus genome elucidates the spidroin gene catalogue.</title>
        <authorList>
            <person name="Kono N."/>
            <person name="Nakamura H."/>
            <person name="Ohtoshi R."/>
            <person name="Moran D.A.P."/>
            <person name="Shinohara A."/>
            <person name="Yoshida Y."/>
            <person name="Fujiwara M."/>
            <person name="Mori M."/>
            <person name="Tomita M."/>
            <person name="Arakawa K."/>
        </authorList>
    </citation>
    <scope>NUCLEOTIDE SEQUENCE [LARGE SCALE GENOMIC DNA]</scope>
</reference>
<dbReference type="InterPro" id="IPR050951">
    <property type="entry name" value="Retrovirus_Pol_polyprotein"/>
</dbReference>
<dbReference type="InterPro" id="IPR001584">
    <property type="entry name" value="Integrase_cat-core"/>
</dbReference>
<dbReference type="OrthoDB" id="425619at2759"/>
<dbReference type="InterPro" id="IPR036397">
    <property type="entry name" value="RNaseH_sf"/>
</dbReference>
<evidence type="ECO:0000259" key="1">
    <source>
        <dbReference type="PROSITE" id="PS50994"/>
    </source>
</evidence>
<dbReference type="GO" id="GO:0003676">
    <property type="term" value="F:nucleic acid binding"/>
    <property type="evidence" value="ECO:0007669"/>
    <property type="project" value="InterPro"/>
</dbReference>
<evidence type="ECO:0000313" key="2">
    <source>
        <dbReference type="EMBL" id="GBM13732.1"/>
    </source>
</evidence>
<dbReference type="AlphaFoldDB" id="A0A4Y2DAB0"/>
<organism evidence="2 3">
    <name type="scientific">Araneus ventricosus</name>
    <name type="common">Orbweaver spider</name>
    <name type="synonym">Epeira ventricosa</name>
    <dbReference type="NCBI Taxonomy" id="182803"/>
    <lineage>
        <taxon>Eukaryota</taxon>
        <taxon>Metazoa</taxon>
        <taxon>Ecdysozoa</taxon>
        <taxon>Arthropoda</taxon>
        <taxon>Chelicerata</taxon>
        <taxon>Arachnida</taxon>
        <taxon>Araneae</taxon>
        <taxon>Araneomorphae</taxon>
        <taxon>Entelegynae</taxon>
        <taxon>Araneoidea</taxon>
        <taxon>Araneidae</taxon>
        <taxon>Araneus</taxon>
    </lineage>
</organism>
<dbReference type="Proteomes" id="UP000499080">
    <property type="component" value="Unassembled WGS sequence"/>
</dbReference>
<name>A0A4Y2DAB0_ARAVE</name>
<dbReference type="PANTHER" id="PTHR37984">
    <property type="entry name" value="PROTEIN CBG26694"/>
    <property type="match status" value="1"/>
</dbReference>
<proteinExistence type="predicted"/>
<dbReference type="PANTHER" id="PTHR37984:SF5">
    <property type="entry name" value="PROTEIN NYNRIN-LIKE"/>
    <property type="match status" value="1"/>
</dbReference>
<dbReference type="InterPro" id="IPR012337">
    <property type="entry name" value="RNaseH-like_sf"/>
</dbReference>
<dbReference type="SUPFAM" id="SSF53098">
    <property type="entry name" value="Ribonuclease H-like"/>
    <property type="match status" value="1"/>
</dbReference>
<feature type="domain" description="Integrase catalytic" evidence="1">
    <location>
        <begin position="28"/>
        <end position="136"/>
    </location>
</feature>
<keyword evidence="3" id="KW-1185">Reference proteome</keyword>
<sequence length="170" mass="19407">MRSSIADYVKKYLECARYKSSNLKSAGRLRIPVQSQRFETLSIDLFGPLPEGTSGKRWVFIVHDNATRWVKLYALKIDIANKCATTLVQEVFLRYGIPRRLISEKGPQFISVVLQQICFILKIEQCLTPAYHPQANPVELKNCDLKPRLAVLVGNEHGSCEENFHVFDLP</sequence>
<comment type="caution">
    <text evidence="2">The sequence shown here is derived from an EMBL/GenBank/DDBJ whole genome shotgun (WGS) entry which is preliminary data.</text>
</comment>
<dbReference type="Gene3D" id="3.30.420.10">
    <property type="entry name" value="Ribonuclease H-like superfamily/Ribonuclease H"/>
    <property type="match status" value="1"/>
</dbReference>
<evidence type="ECO:0000313" key="3">
    <source>
        <dbReference type="Proteomes" id="UP000499080"/>
    </source>
</evidence>
<dbReference type="PROSITE" id="PS50994">
    <property type="entry name" value="INTEGRASE"/>
    <property type="match status" value="1"/>
</dbReference>
<gene>
    <name evidence="2" type="ORF">AVEN_89999_1</name>
</gene>
<accession>A0A4Y2DAB0</accession>
<dbReference type="GO" id="GO:0015074">
    <property type="term" value="P:DNA integration"/>
    <property type="evidence" value="ECO:0007669"/>
    <property type="project" value="InterPro"/>
</dbReference>
<dbReference type="Pfam" id="PF00665">
    <property type="entry name" value="rve"/>
    <property type="match status" value="1"/>
</dbReference>
<protein>
    <recommendedName>
        <fullName evidence="1">Integrase catalytic domain-containing protein</fullName>
    </recommendedName>
</protein>
<dbReference type="EMBL" id="BGPR01000333">
    <property type="protein sequence ID" value="GBM13732.1"/>
    <property type="molecule type" value="Genomic_DNA"/>
</dbReference>